<name>A0A7W8MWB3_9BACL</name>
<evidence type="ECO:0000313" key="2">
    <source>
        <dbReference type="Proteomes" id="UP000520011"/>
    </source>
</evidence>
<protein>
    <submittedName>
        <fullName evidence="1">Uncharacterized protein</fullName>
    </submittedName>
</protein>
<evidence type="ECO:0000313" key="1">
    <source>
        <dbReference type="EMBL" id="MBB5326204.1"/>
    </source>
</evidence>
<organism evidence="1 2">
    <name type="scientific">Anoxybacteroides tepidamans</name>
    <dbReference type="NCBI Taxonomy" id="265948"/>
    <lineage>
        <taxon>Bacteria</taxon>
        <taxon>Bacillati</taxon>
        <taxon>Bacillota</taxon>
        <taxon>Bacilli</taxon>
        <taxon>Bacillales</taxon>
        <taxon>Anoxybacillaceae</taxon>
        <taxon>Anoxybacteroides</taxon>
    </lineage>
</organism>
<gene>
    <name evidence="1" type="ORF">HNQ34_003323</name>
</gene>
<dbReference type="AlphaFoldDB" id="A0A7W8MWB3"/>
<dbReference type="Proteomes" id="UP000520011">
    <property type="component" value="Unassembled WGS sequence"/>
</dbReference>
<comment type="caution">
    <text evidence="1">The sequence shown here is derived from an EMBL/GenBank/DDBJ whole genome shotgun (WGS) entry which is preliminary data.</text>
</comment>
<sequence length="182" mass="21333">MEKLGMEHLEQFLKWKKEEAERNQIDREQIKKQWLNEIESFYKQIKSFLAPLQEKQLLSLNWEEIKIQEENLGEYTTKKLHINFPDQKVVVEPVGKYIIGANGRIDMIGKNENVRFLLVDKRAKSPKITVSFDNEMTKALEKIRPLKDTEYAWKIATPPPNIQFIDLNEDSFSDALLGVIAN</sequence>
<keyword evidence="2" id="KW-1185">Reference proteome</keyword>
<proteinExistence type="predicted"/>
<accession>A0A7W8MWB3</accession>
<reference evidence="1 2" key="1">
    <citation type="submission" date="2020-08" db="EMBL/GenBank/DDBJ databases">
        <title>Genomic Encyclopedia of Type Strains, Phase IV (KMG-IV): sequencing the most valuable type-strain genomes for metagenomic binning, comparative biology and taxonomic classification.</title>
        <authorList>
            <person name="Goeker M."/>
        </authorList>
    </citation>
    <scope>NUCLEOTIDE SEQUENCE [LARGE SCALE GENOMIC DNA]</scope>
    <source>
        <strain evidence="1 2">DSM 16325</strain>
    </source>
</reference>
<dbReference type="EMBL" id="JACHEP010000032">
    <property type="protein sequence ID" value="MBB5326204.1"/>
    <property type="molecule type" value="Genomic_DNA"/>
</dbReference>